<dbReference type="Gene3D" id="1.10.30.50">
    <property type="match status" value="1"/>
</dbReference>
<dbReference type="Pfam" id="PF01844">
    <property type="entry name" value="HNH"/>
    <property type="match status" value="1"/>
</dbReference>
<evidence type="ECO:0000313" key="6">
    <source>
        <dbReference type="Proteomes" id="UP001209654"/>
    </source>
</evidence>
<evidence type="ECO:0000256" key="1">
    <source>
        <dbReference type="ARBA" id="ARBA00023450"/>
    </source>
</evidence>
<comment type="similarity">
    <text evidence="1">Belongs to the Rv1128c/1148c/1588c/1702c/1945/3466 family.</text>
</comment>
<proteinExistence type="inferred from homology"/>
<keyword evidence="6" id="KW-1185">Reference proteome</keyword>
<accession>A0ABQ5MZ24</accession>
<dbReference type="InterPro" id="IPR002711">
    <property type="entry name" value="HNH"/>
</dbReference>
<feature type="domain" description="HNH" evidence="3">
    <location>
        <begin position="654"/>
        <end position="689"/>
    </location>
</feature>
<dbReference type="InterPro" id="IPR003870">
    <property type="entry name" value="DUF222"/>
</dbReference>
<dbReference type="InterPro" id="IPR003615">
    <property type="entry name" value="HNH_nuc"/>
</dbReference>
<feature type="compositionally biased region" description="Low complexity" evidence="2">
    <location>
        <begin position="93"/>
        <end position="107"/>
    </location>
</feature>
<reference evidence="5 6" key="1">
    <citation type="journal article" date="2023" name="Int. J. Syst. Evol. Microbiol.">
        <title>Arthrobacter mangrovi sp. nov., an actinobacterium isolated from the rhizosphere of a mangrove.</title>
        <authorList>
            <person name="Hamada M."/>
            <person name="Saitou S."/>
            <person name="Enomoto N."/>
            <person name="Nanri K."/>
            <person name="Hidaka K."/>
            <person name="Miura T."/>
            <person name="Tamura T."/>
        </authorList>
    </citation>
    <scope>NUCLEOTIDE SEQUENCE [LARGE SCALE GENOMIC DNA]</scope>
    <source>
        <strain evidence="5 6">NBRC 112813</strain>
    </source>
</reference>
<feature type="compositionally biased region" description="Pro residues" evidence="2">
    <location>
        <begin position="726"/>
        <end position="744"/>
    </location>
</feature>
<name>A0ABQ5MZ24_9MICC</name>
<dbReference type="Pfam" id="PF02720">
    <property type="entry name" value="DUF222"/>
    <property type="match status" value="1"/>
</dbReference>
<gene>
    <name evidence="5" type="ORF">AHIS1636_36800</name>
</gene>
<dbReference type="EMBL" id="BRVS01000028">
    <property type="protein sequence ID" value="GLB69237.1"/>
    <property type="molecule type" value="Genomic_DNA"/>
</dbReference>
<evidence type="ECO:0000313" key="5">
    <source>
        <dbReference type="EMBL" id="GLB69237.1"/>
    </source>
</evidence>
<evidence type="ECO:0000256" key="2">
    <source>
        <dbReference type="SAM" id="MobiDB-lite"/>
    </source>
</evidence>
<feature type="domain" description="DUF222" evidence="4">
    <location>
        <begin position="294"/>
        <end position="465"/>
    </location>
</feature>
<evidence type="ECO:0008006" key="7">
    <source>
        <dbReference type="Google" id="ProtNLM"/>
    </source>
</evidence>
<comment type="caution">
    <text evidence="5">The sequence shown here is derived from an EMBL/GenBank/DDBJ whole genome shotgun (WGS) entry which is preliminary data.</text>
</comment>
<feature type="compositionally biased region" description="Polar residues" evidence="2">
    <location>
        <begin position="108"/>
        <end position="117"/>
    </location>
</feature>
<evidence type="ECO:0000259" key="3">
    <source>
        <dbReference type="Pfam" id="PF01844"/>
    </source>
</evidence>
<feature type="region of interest" description="Disordered" evidence="2">
    <location>
        <begin position="93"/>
        <end position="186"/>
    </location>
</feature>
<protein>
    <recommendedName>
        <fullName evidence="7">HNH nuclease domain-containing protein</fullName>
    </recommendedName>
</protein>
<evidence type="ECO:0000259" key="4">
    <source>
        <dbReference type="Pfam" id="PF02720"/>
    </source>
</evidence>
<sequence>MEFKEEGSAEWRDVSFPSGAGLSLLEYRLYQAIAEEYGRLMREDGRSGPAPGLRGQRQRRGLGLVHFAPPPVDAVVVAPELLFSAPAAGEDAASASAPAPADPKLPAVSTSGSSDANATPEHPDASPASTPVVPDQEDTPAKPEGTEEPVAAGPHAASGAGDPVAADPETVFGPVEDEGEDGIPDWALSPAQRAKREKAREAAKPRPPALVEHGPVEWFQAWRDITPADLAAVLARQNVKQLADGVLLEYLAAVEKVTASWQAARVRGLDEFASRRTEPGSLLMGPEGHDRGTVRELAAHLHQSQKTLHTDLADAVQLCAHFPATLEAMDEGRVDLGRATAIVRGSRDLPAAVLPEYEALVLPGAEHVVRETVQDRARAARHRLHPQTLDERHTTAMEHRGVWFRPQDDGMAELTVQTGADTAMSVYNLVQEHAKHLKTLDGETRTLAQLRADVFTDLCLQPRVPAPVGSGAAAANGGIQLPGSEGSGNAPFGGSGLGALGDAAGAAFGPAASDAGSGPFNGQGAAFGLTADTATAGQDGGSATGNGMAAGRGAGAVSEVWGGGNVKAFVAVTIPLATAAGGDEPGELAGYGPIPPDMARRIAGLAKSWLPVITDEHNQAVIVAREMRHPPEWLKREIRLRDQTCRGLGCRTHWKHCELDHTLAWEHGGKTELDNLALRCKPDHLAKHNDDWHITQEPHGVIRHQTRTGQTYTSYPDGSWINNGLQPPPPPPPDPYNDTTPPPF</sequence>
<feature type="region of interest" description="Disordered" evidence="2">
    <location>
        <begin position="712"/>
        <end position="744"/>
    </location>
</feature>
<feature type="compositionally biased region" description="Polar residues" evidence="2">
    <location>
        <begin position="712"/>
        <end position="725"/>
    </location>
</feature>
<dbReference type="Proteomes" id="UP001209654">
    <property type="component" value="Unassembled WGS sequence"/>
</dbReference>
<organism evidence="5 6">
    <name type="scientific">Arthrobacter mangrovi</name>
    <dbReference type="NCBI Taxonomy" id="2966350"/>
    <lineage>
        <taxon>Bacteria</taxon>
        <taxon>Bacillati</taxon>
        <taxon>Actinomycetota</taxon>
        <taxon>Actinomycetes</taxon>
        <taxon>Micrococcales</taxon>
        <taxon>Micrococcaceae</taxon>
        <taxon>Arthrobacter</taxon>
    </lineage>
</organism>
<dbReference type="CDD" id="cd00085">
    <property type="entry name" value="HNHc"/>
    <property type="match status" value="1"/>
</dbReference>